<evidence type="ECO:0000313" key="3">
    <source>
        <dbReference type="Proteomes" id="UP000515163"/>
    </source>
</evidence>
<dbReference type="Gene3D" id="3.40.33.10">
    <property type="entry name" value="CAP"/>
    <property type="match status" value="2"/>
</dbReference>
<feature type="domain" description="SCP" evidence="2">
    <location>
        <begin position="26"/>
        <end position="175"/>
    </location>
</feature>
<feature type="compositionally biased region" description="Low complexity" evidence="1">
    <location>
        <begin position="202"/>
        <end position="241"/>
    </location>
</feature>
<reference evidence="4" key="1">
    <citation type="submission" date="2025-08" db="UniProtKB">
        <authorList>
            <consortium name="RefSeq"/>
        </authorList>
    </citation>
    <scope>IDENTIFICATION</scope>
    <source>
        <tissue evidence="4">Tentacle</tissue>
    </source>
</reference>
<evidence type="ECO:0000256" key="1">
    <source>
        <dbReference type="SAM" id="MobiDB-lite"/>
    </source>
</evidence>
<keyword evidence="3" id="KW-1185">Reference proteome</keyword>
<proteinExistence type="predicted"/>
<dbReference type="InterPro" id="IPR018244">
    <property type="entry name" value="Allrgn_V5/Tpx1_CS"/>
</dbReference>
<dbReference type="KEGG" id="aten:116302035"/>
<dbReference type="InterPro" id="IPR035940">
    <property type="entry name" value="CAP_sf"/>
</dbReference>
<feature type="region of interest" description="Disordered" evidence="1">
    <location>
        <begin position="279"/>
        <end position="397"/>
    </location>
</feature>
<organism evidence="3 4">
    <name type="scientific">Actinia tenebrosa</name>
    <name type="common">Australian red waratah sea anemone</name>
    <dbReference type="NCBI Taxonomy" id="6105"/>
    <lineage>
        <taxon>Eukaryota</taxon>
        <taxon>Metazoa</taxon>
        <taxon>Cnidaria</taxon>
        <taxon>Anthozoa</taxon>
        <taxon>Hexacorallia</taxon>
        <taxon>Actiniaria</taxon>
        <taxon>Actiniidae</taxon>
        <taxon>Actinia</taxon>
    </lineage>
</organism>
<feature type="compositionally biased region" description="Polar residues" evidence="1">
    <location>
        <begin position="312"/>
        <end position="324"/>
    </location>
</feature>
<evidence type="ECO:0000313" key="4">
    <source>
        <dbReference type="RefSeq" id="XP_031567084.1"/>
    </source>
</evidence>
<dbReference type="InterPro" id="IPR014044">
    <property type="entry name" value="CAP_dom"/>
</dbReference>
<dbReference type="Proteomes" id="UP000515163">
    <property type="component" value="Unplaced"/>
</dbReference>
<dbReference type="InParanoid" id="A0A6P8IJW6"/>
<dbReference type="SUPFAM" id="SSF55797">
    <property type="entry name" value="PR-1-like"/>
    <property type="match status" value="2"/>
</dbReference>
<dbReference type="CDD" id="cd05382">
    <property type="entry name" value="CAP_GAPR1-like"/>
    <property type="match status" value="2"/>
</dbReference>
<dbReference type="Pfam" id="PF00188">
    <property type="entry name" value="CAP"/>
    <property type="match status" value="2"/>
</dbReference>
<accession>A0A6P8IJW6</accession>
<feature type="domain" description="SCP" evidence="2">
    <location>
        <begin position="396"/>
        <end position="528"/>
    </location>
</feature>
<dbReference type="OrthoDB" id="5983074at2759"/>
<sequence length="540" mass="57369">MPNIIVLVVQSVTDYCIFFTASCQDGFDTNCLDAHNEYRKKHGSPPLKWSASLAADAQKWADQLAKEDKFEHDMKSVTSKNQGENLAYFSPPKKKCMGAKKDDCVQCSEMVADWYNEVNDYDFNTGKAKAGGKVYLHFTQVVWKASVELGVGVGISQTYGFITVARYSPRGNMGSAEDFKKNVLPEGAVPSSGPGTTPPTTPSMTKTPSGATGGMTSSTPAGTTLSTTSSTIPSTSSSKKLGSSNCEYLIITTVTKQQKIIQKCNGKPNVTFVPLSTAVGVPHPPTSRSTSRLPTTAPAPNATSSTNSPNTVQTNATTALESTASPTKIPTGGSTGPTTPTQSVASSGSTTLTPTGGTKGPSATSSGSTTLTPTGPTVSTTGPTIPSQKPNKVDKDQHDKSLMLINLYRAMHGSAPLFWNEQLANESQAWAEKLAQKGTLDHDTSMTDGENIAKLPASNSDVMNAIDAWYEEEKMFDYKNPAFSKATGHFTQLVWKGSKEMGLGIAPSKDNSEYYIVARFRPSGNVQGKFAVNVGPKVLM</sequence>
<dbReference type="PROSITE" id="PS01009">
    <property type="entry name" value="CRISP_1"/>
    <property type="match status" value="1"/>
</dbReference>
<dbReference type="InterPro" id="IPR001283">
    <property type="entry name" value="CRISP-related"/>
</dbReference>
<gene>
    <name evidence="4" type="primary">LOC116302035</name>
</gene>
<feature type="region of interest" description="Disordered" evidence="1">
    <location>
        <begin position="184"/>
        <end position="241"/>
    </location>
</feature>
<name>A0A6P8IJW6_ACTTE</name>
<dbReference type="SMART" id="SM00198">
    <property type="entry name" value="SCP"/>
    <property type="match status" value="2"/>
</dbReference>
<feature type="compositionally biased region" description="Low complexity" evidence="1">
    <location>
        <begin position="325"/>
        <end position="387"/>
    </location>
</feature>
<dbReference type="PANTHER" id="PTHR10334">
    <property type="entry name" value="CYSTEINE-RICH SECRETORY PROTEIN-RELATED"/>
    <property type="match status" value="1"/>
</dbReference>
<dbReference type="AlphaFoldDB" id="A0A6P8IJW6"/>
<evidence type="ECO:0000259" key="2">
    <source>
        <dbReference type="SMART" id="SM00198"/>
    </source>
</evidence>
<dbReference type="InterPro" id="IPR034113">
    <property type="entry name" value="SCP_GAPR1-like"/>
</dbReference>
<protein>
    <submittedName>
        <fullName evidence="4">Protein PRY1-like isoform X1</fullName>
    </submittedName>
</protein>
<dbReference type="PRINTS" id="PR00837">
    <property type="entry name" value="V5TPXLIKE"/>
</dbReference>
<dbReference type="GO" id="GO:0005576">
    <property type="term" value="C:extracellular region"/>
    <property type="evidence" value="ECO:0007669"/>
    <property type="project" value="InterPro"/>
</dbReference>
<dbReference type="FunFam" id="3.40.33.10:FF:000010">
    <property type="entry name" value="Predicted protein"/>
    <property type="match status" value="1"/>
</dbReference>
<dbReference type="GeneID" id="116302035"/>
<feature type="compositionally biased region" description="Low complexity" evidence="1">
    <location>
        <begin position="286"/>
        <end position="311"/>
    </location>
</feature>
<dbReference type="FunFam" id="3.40.33.10:FF:000002">
    <property type="entry name" value="Golgi-associated plant pathogenesis-related protein 1"/>
    <property type="match status" value="1"/>
</dbReference>
<dbReference type="RefSeq" id="XP_031567084.1">
    <property type="nucleotide sequence ID" value="XM_031711224.1"/>
</dbReference>